<dbReference type="Proteomes" id="UP001239445">
    <property type="component" value="Unassembled WGS sequence"/>
</dbReference>
<reference evidence="2" key="1">
    <citation type="submission" date="2023-06" db="EMBL/GenBank/DDBJ databases">
        <title>Genome-scale phylogeny and comparative genomics of the fungal order Sordariales.</title>
        <authorList>
            <consortium name="Lawrence Berkeley National Laboratory"/>
            <person name="Hensen N."/>
            <person name="Bonometti L."/>
            <person name="Westerberg I."/>
            <person name="Brannstrom I.O."/>
            <person name="Guillou S."/>
            <person name="Cros-Aarteil S."/>
            <person name="Calhoun S."/>
            <person name="Haridas S."/>
            <person name="Kuo A."/>
            <person name="Mondo S."/>
            <person name="Pangilinan J."/>
            <person name="Riley R."/>
            <person name="Labutti K."/>
            <person name="Andreopoulos B."/>
            <person name="Lipzen A."/>
            <person name="Chen C."/>
            <person name="Yanf M."/>
            <person name="Daum C."/>
            <person name="Ng V."/>
            <person name="Clum A."/>
            <person name="Steindorff A."/>
            <person name="Ohm R."/>
            <person name="Martin F."/>
            <person name="Silar P."/>
            <person name="Natvig D."/>
            <person name="Lalanne C."/>
            <person name="Gautier V."/>
            <person name="Ament-Velasquez S.L."/>
            <person name="Kruys A."/>
            <person name="Hutchinson M.I."/>
            <person name="Powell A.J."/>
            <person name="Barry K."/>
            <person name="Miller A.N."/>
            <person name="Grigoriev I.V."/>
            <person name="Debuchy R."/>
            <person name="Gladieux P."/>
            <person name="Thoren M.H."/>
            <person name="Johannesson H."/>
        </authorList>
    </citation>
    <scope>NUCLEOTIDE SEQUENCE</scope>
    <source>
        <strain evidence="2">PSN4</strain>
    </source>
</reference>
<name>A0AAJ0FDC9_9PEZI</name>
<dbReference type="PANTHER" id="PTHR24148">
    <property type="entry name" value="ANKYRIN REPEAT DOMAIN-CONTAINING PROTEIN 39 HOMOLOG-RELATED"/>
    <property type="match status" value="1"/>
</dbReference>
<evidence type="ECO:0000313" key="3">
    <source>
        <dbReference type="Proteomes" id="UP001239445"/>
    </source>
</evidence>
<sequence length="114" mass="12989">MRALRRTLHPVYLWVDAICINQASLPEKGEQVAMMADIYRSAEHVAIWLGDLAFSAAPLARVIWGGWWEAWVDKRVAAAGREKIEDDEKWWRHLLTPGENCSSQFLPDISLGTK</sequence>
<evidence type="ECO:0000313" key="2">
    <source>
        <dbReference type="EMBL" id="KAK1757050.1"/>
    </source>
</evidence>
<protein>
    <submittedName>
        <fullName evidence="2">Heterokaryon incompatibility protein-domain-containing protein</fullName>
    </submittedName>
</protein>
<accession>A0AAJ0FDC9</accession>
<dbReference type="Pfam" id="PF06985">
    <property type="entry name" value="HET"/>
    <property type="match status" value="1"/>
</dbReference>
<gene>
    <name evidence="2" type="ORF">QBC47DRAFT_378320</name>
</gene>
<dbReference type="AlphaFoldDB" id="A0AAJ0FDC9"/>
<keyword evidence="3" id="KW-1185">Reference proteome</keyword>
<dbReference type="EMBL" id="MU839831">
    <property type="protein sequence ID" value="KAK1757050.1"/>
    <property type="molecule type" value="Genomic_DNA"/>
</dbReference>
<evidence type="ECO:0000259" key="1">
    <source>
        <dbReference type="Pfam" id="PF06985"/>
    </source>
</evidence>
<dbReference type="InterPro" id="IPR010730">
    <property type="entry name" value="HET"/>
</dbReference>
<organism evidence="2 3">
    <name type="scientific">Echria macrotheca</name>
    <dbReference type="NCBI Taxonomy" id="438768"/>
    <lineage>
        <taxon>Eukaryota</taxon>
        <taxon>Fungi</taxon>
        <taxon>Dikarya</taxon>
        <taxon>Ascomycota</taxon>
        <taxon>Pezizomycotina</taxon>
        <taxon>Sordariomycetes</taxon>
        <taxon>Sordariomycetidae</taxon>
        <taxon>Sordariales</taxon>
        <taxon>Schizotheciaceae</taxon>
        <taxon>Echria</taxon>
    </lineage>
</organism>
<dbReference type="InterPro" id="IPR052895">
    <property type="entry name" value="HetReg/Transcr_Mod"/>
</dbReference>
<comment type="caution">
    <text evidence="2">The sequence shown here is derived from an EMBL/GenBank/DDBJ whole genome shotgun (WGS) entry which is preliminary data.</text>
</comment>
<feature type="domain" description="Heterokaryon incompatibility" evidence="1">
    <location>
        <begin position="2"/>
        <end position="56"/>
    </location>
</feature>
<dbReference type="PANTHER" id="PTHR24148:SF64">
    <property type="entry name" value="HETEROKARYON INCOMPATIBILITY DOMAIN-CONTAINING PROTEIN"/>
    <property type="match status" value="1"/>
</dbReference>
<proteinExistence type="predicted"/>